<organism evidence="2 3">
    <name type="scientific">Algoriphagus chordae</name>
    <dbReference type="NCBI Taxonomy" id="237019"/>
    <lineage>
        <taxon>Bacteria</taxon>
        <taxon>Pseudomonadati</taxon>
        <taxon>Bacteroidota</taxon>
        <taxon>Cytophagia</taxon>
        <taxon>Cytophagales</taxon>
        <taxon>Cyclobacteriaceae</taxon>
        <taxon>Algoriphagus</taxon>
    </lineage>
</organism>
<keyword evidence="1" id="KW-0472">Membrane</keyword>
<feature type="transmembrane region" description="Helical" evidence="1">
    <location>
        <begin position="70"/>
        <end position="91"/>
    </location>
</feature>
<comment type="caution">
    <text evidence="2">The sequence shown here is derived from an EMBL/GenBank/DDBJ whole genome shotgun (WGS) entry which is preliminary data.</text>
</comment>
<gene>
    <name evidence="2" type="ORF">LV85_02230</name>
</gene>
<feature type="transmembrane region" description="Helical" evidence="1">
    <location>
        <begin position="232"/>
        <end position="249"/>
    </location>
</feature>
<dbReference type="EMBL" id="QKZT01000008">
    <property type="protein sequence ID" value="PZX52080.1"/>
    <property type="molecule type" value="Genomic_DNA"/>
</dbReference>
<keyword evidence="1" id="KW-0812">Transmembrane</keyword>
<evidence type="ECO:0000256" key="1">
    <source>
        <dbReference type="SAM" id="Phobius"/>
    </source>
</evidence>
<evidence type="ECO:0000313" key="3">
    <source>
        <dbReference type="Proteomes" id="UP000248882"/>
    </source>
</evidence>
<name>A0A2W7R1G4_9BACT</name>
<keyword evidence="3" id="KW-1185">Reference proteome</keyword>
<feature type="transmembrane region" description="Helical" evidence="1">
    <location>
        <begin position="128"/>
        <end position="148"/>
    </location>
</feature>
<feature type="transmembrane region" description="Helical" evidence="1">
    <location>
        <begin position="256"/>
        <end position="273"/>
    </location>
</feature>
<reference evidence="2 3" key="1">
    <citation type="submission" date="2018-06" db="EMBL/GenBank/DDBJ databases">
        <title>Genomic Encyclopedia of Archaeal and Bacterial Type Strains, Phase II (KMG-II): from individual species to whole genera.</title>
        <authorList>
            <person name="Goeker M."/>
        </authorList>
    </citation>
    <scope>NUCLEOTIDE SEQUENCE [LARGE SCALE GENOMIC DNA]</scope>
    <source>
        <strain evidence="2 3">DSM 19830</strain>
    </source>
</reference>
<feature type="transmembrane region" description="Helical" evidence="1">
    <location>
        <begin position="385"/>
        <end position="404"/>
    </location>
</feature>
<dbReference type="Proteomes" id="UP000248882">
    <property type="component" value="Unassembled WGS sequence"/>
</dbReference>
<feature type="transmembrane region" description="Helical" evidence="1">
    <location>
        <begin position="358"/>
        <end position="379"/>
    </location>
</feature>
<evidence type="ECO:0008006" key="4">
    <source>
        <dbReference type="Google" id="ProtNLM"/>
    </source>
</evidence>
<feature type="transmembrane region" description="Helical" evidence="1">
    <location>
        <begin position="208"/>
        <end position="226"/>
    </location>
</feature>
<feature type="transmembrane region" description="Helical" evidence="1">
    <location>
        <begin position="103"/>
        <end position="121"/>
    </location>
</feature>
<dbReference type="AlphaFoldDB" id="A0A2W7R1G4"/>
<evidence type="ECO:0000313" key="2">
    <source>
        <dbReference type="EMBL" id="PZX52080.1"/>
    </source>
</evidence>
<accession>A0A2W7R1G4</accession>
<proteinExistence type="predicted"/>
<feature type="transmembrane region" description="Helical" evidence="1">
    <location>
        <begin position="411"/>
        <end position="428"/>
    </location>
</feature>
<protein>
    <recommendedName>
        <fullName evidence="4">O-antigen ligase-like membrane protein</fullName>
    </recommendedName>
</protein>
<sequence length="439" mass="48408">MEGQLDRIYSDNKQYSSLEKAIWLYVILLVFEGALRKWVLPGLSTPLLIVRDPVAIYIIFKAYQSGYFRFNIYTGIISTVAVLGVIFALVFGHGVLFVSIYGARVYLLHFPLIFIFGAVLDRSTVEKIGVFLVYTSIFMVVLIFLQFYSPQSAWVNRGVGGDLDGAGFGGAMGYYRPSGTFSFTNGAALFFSLVFCFVLYFWGNPGKINTVVLVLSTVSIVFAIPLSISRTLLFQVCLTLLFFIFSSLSNPKVLKTIFYSFISMIILIIILQFNDSFNLATEVFLARFDSANEYEGGLEGVFIDRFLGGLVSALSNLDHIPFFGFGIGMGSNVGSYLVSGGDIFLLGEEEWEKTIGELGVFLGLTTIFIRVVLSLDLGLASYKQISVGNLLPWLIFSNSFLIIMQGQWTQPTGLGFAVISAGLGYAAINSDSVYTEKLA</sequence>
<feature type="transmembrane region" description="Helical" evidence="1">
    <location>
        <begin position="181"/>
        <end position="201"/>
    </location>
</feature>
<keyword evidence="1" id="KW-1133">Transmembrane helix</keyword>
<feature type="transmembrane region" description="Helical" evidence="1">
    <location>
        <begin position="322"/>
        <end position="346"/>
    </location>
</feature>
<dbReference type="RefSeq" id="WP_111319312.1">
    <property type="nucleotide sequence ID" value="NZ_QKZT01000008.1"/>
</dbReference>
<dbReference type="OrthoDB" id="1491081at2"/>